<name>A0ACD4WNY8_STRVN</name>
<dbReference type="Proteomes" id="UP001303608">
    <property type="component" value="Chromosome"/>
</dbReference>
<dbReference type="EMBL" id="CP137734">
    <property type="protein sequence ID" value="WOY99229.1"/>
    <property type="molecule type" value="Genomic_DNA"/>
</dbReference>
<reference evidence="1" key="1">
    <citation type="submission" date="2023-10" db="EMBL/GenBank/DDBJ databases">
        <title>The genome sequence of Streptomyces violaceoruber CGMCC 4.1801.</title>
        <authorList>
            <person name="Mo P."/>
        </authorList>
    </citation>
    <scope>NUCLEOTIDE SEQUENCE</scope>
    <source>
        <strain evidence="1">CGMCC 4.1801</strain>
    </source>
</reference>
<organism evidence="1 2">
    <name type="scientific">Streptomyces violaceoruber</name>
    <dbReference type="NCBI Taxonomy" id="1935"/>
    <lineage>
        <taxon>Bacteria</taxon>
        <taxon>Bacillati</taxon>
        <taxon>Actinomycetota</taxon>
        <taxon>Actinomycetes</taxon>
        <taxon>Kitasatosporales</taxon>
        <taxon>Streptomycetaceae</taxon>
        <taxon>Streptomyces</taxon>
        <taxon>Streptomyces violaceoruber group</taxon>
    </lineage>
</organism>
<sequence>MGRDTVIHHQIRLAMRPDAPRDKVEEALEMLRRMGREIDAVASWTVGRDVGGDFDYGAMFAVEDIEGYRAYMHAPLHRRVDEIGLPLVRHMVSHDLTDDEDPATGDRIRQIHAERFAGDPALVALIEGLGSYEGSSAPGRG</sequence>
<proteinExistence type="predicted"/>
<keyword evidence="2" id="KW-1185">Reference proteome</keyword>
<protein>
    <submittedName>
        <fullName evidence="1">Dabb family protein</fullName>
    </submittedName>
</protein>
<gene>
    <name evidence="1" type="ORF">R2E43_17855</name>
</gene>
<evidence type="ECO:0000313" key="2">
    <source>
        <dbReference type="Proteomes" id="UP001303608"/>
    </source>
</evidence>
<evidence type="ECO:0000313" key="1">
    <source>
        <dbReference type="EMBL" id="WOY99229.1"/>
    </source>
</evidence>
<accession>A0ACD4WNY8</accession>